<dbReference type="Pfam" id="PF01168">
    <property type="entry name" value="Ala_racemase_N"/>
    <property type="match status" value="1"/>
</dbReference>
<evidence type="ECO:0000256" key="2">
    <source>
        <dbReference type="ARBA" id="ARBA00022898"/>
    </source>
</evidence>
<accession>A0ABS3CY57</accession>
<dbReference type="RefSeq" id="WP_206595210.1">
    <property type="nucleotide sequence ID" value="NZ_JAFKCS010000016.1"/>
</dbReference>
<comment type="pathway">
    <text evidence="4">Amino-acid biosynthesis; D-alanine biosynthesis; D-alanine from L-alanine: step 1/1.</text>
</comment>
<evidence type="ECO:0000256" key="4">
    <source>
        <dbReference type="HAMAP-Rule" id="MF_01201"/>
    </source>
</evidence>
<feature type="active site" description="Proton acceptor; specific for L-alanine" evidence="4">
    <location>
        <position position="255"/>
    </location>
</feature>
<feature type="binding site" evidence="4">
    <location>
        <position position="132"/>
    </location>
    <ligand>
        <name>substrate</name>
    </ligand>
</feature>
<evidence type="ECO:0000313" key="7">
    <source>
        <dbReference type="Proteomes" id="UP000663992"/>
    </source>
</evidence>
<comment type="function">
    <text evidence="4">Catalyzes the interconversion of L-alanine and D-alanine. May also act on other amino acids.</text>
</comment>
<proteinExistence type="inferred from homology"/>
<dbReference type="PANTHER" id="PTHR30511">
    <property type="entry name" value="ALANINE RACEMASE"/>
    <property type="match status" value="1"/>
</dbReference>
<dbReference type="InterPro" id="IPR001608">
    <property type="entry name" value="Ala_racemase_N"/>
</dbReference>
<evidence type="ECO:0000256" key="3">
    <source>
        <dbReference type="ARBA" id="ARBA00023235"/>
    </source>
</evidence>
<dbReference type="EC" id="5.1.1.1" evidence="4"/>
<dbReference type="Proteomes" id="UP000663992">
    <property type="component" value="Unassembled WGS sequence"/>
</dbReference>
<keyword evidence="7" id="KW-1185">Reference proteome</keyword>
<dbReference type="NCBIfam" id="TIGR00492">
    <property type="entry name" value="alr"/>
    <property type="match status" value="1"/>
</dbReference>
<feature type="binding site" evidence="4">
    <location>
        <position position="303"/>
    </location>
    <ligand>
        <name>substrate</name>
    </ligand>
</feature>
<keyword evidence="2 4" id="KW-0663">Pyridoxal phosphate</keyword>
<evidence type="ECO:0000256" key="1">
    <source>
        <dbReference type="ARBA" id="ARBA00001933"/>
    </source>
</evidence>
<dbReference type="SUPFAM" id="SSF51419">
    <property type="entry name" value="PLP-binding barrel"/>
    <property type="match status" value="1"/>
</dbReference>
<dbReference type="InterPro" id="IPR009006">
    <property type="entry name" value="Ala_racemase/Decarboxylase_C"/>
</dbReference>
<feature type="modified residue" description="N6-(pyridoxal phosphate)lysine" evidence="4">
    <location>
        <position position="36"/>
    </location>
</feature>
<dbReference type="SUPFAM" id="SSF50621">
    <property type="entry name" value="Alanine racemase C-terminal domain-like"/>
    <property type="match status" value="1"/>
</dbReference>
<keyword evidence="3 4" id="KW-0413">Isomerase</keyword>
<evidence type="ECO:0000259" key="5">
    <source>
        <dbReference type="SMART" id="SM01005"/>
    </source>
</evidence>
<comment type="caution">
    <text evidence="6">The sequence shown here is derived from an EMBL/GenBank/DDBJ whole genome shotgun (WGS) entry which is preliminary data.</text>
</comment>
<dbReference type="InterPro" id="IPR020622">
    <property type="entry name" value="Ala_racemase_pyridoxalP-BS"/>
</dbReference>
<dbReference type="InterPro" id="IPR011079">
    <property type="entry name" value="Ala_racemase_C"/>
</dbReference>
<dbReference type="HAMAP" id="MF_01201">
    <property type="entry name" value="Ala_racemase"/>
    <property type="match status" value="1"/>
</dbReference>
<protein>
    <recommendedName>
        <fullName evidence="4">Alanine racemase</fullName>
        <ecNumber evidence="4">5.1.1.1</ecNumber>
    </recommendedName>
</protein>
<organism evidence="6 7">
    <name type="scientific">Bowmanella yangjiangensis</name>
    <dbReference type="NCBI Taxonomy" id="2811230"/>
    <lineage>
        <taxon>Bacteria</taxon>
        <taxon>Pseudomonadati</taxon>
        <taxon>Pseudomonadota</taxon>
        <taxon>Gammaproteobacteria</taxon>
        <taxon>Alteromonadales</taxon>
        <taxon>Alteromonadaceae</taxon>
        <taxon>Bowmanella</taxon>
    </lineage>
</organism>
<dbReference type="Gene3D" id="2.40.37.10">
    <property type="entry name" value="Lyase, Ornithine Decarboxylase, Chain A, domain 1"/>
    <property type="match status" value="1"/>
</dbReference>
<sequence>MHHRPTLAKINLSAILSNYQQACKLAPKARQVAVIKADAYGHGAIEVATYLEPHVPAFAVAFLDEALALRAAGIGKPILILEGLTGEEELRLAEQFNFWPMLHSNEQLLALMSLTPTPELQCWLKVDTGMHRLGLTPVDAQSWADKLCREMKQRPVLASHFSCAEVLDSPISKHQMQQLFALAAHMECEVSLANSAALIRLPQSAVGWNRPGIMLYGCPPIADKTVAELNLQVAMTVTSQIIAIREVMPGEAVGYNCRWQAEQKSRIATLAIGYADGYPRLTNSASEVFLHGQRARVVGTVSMDMLTIDISHIPEAKVGDEVELWGGNIPVNEVAAHANTIGYELLTRVTQRMHRAYLRD</sequence>
<dbReference type="PROSITE" id="PS00395">
    <property type="entry name" value="ALANINE_RACEMASE"/>
    <property type="match status" value="1"/>
</dbReference>
<dbReference type="SMART" id="SM01005">
    <property type="entry name" value="Ala_racemase_C"/>
    <property type="match status" value="1"/>
</dbReference>
<feature type="active site" description="Proton acceptor; specific for D-alanine" evidence="4">
    <location>
        <position position="36"/>
    </location>
</feature>
<dbReference type="Gene3D" id="3.20.20.10">
    <property type="entry name" value="Alanine racemase"/>
    <property type="match status" value="1"/>
</dbReference>
<reference evidence="6 7" key="1">
    <citation type="submission" date="2021-03" db="EMBL/GenBank/DDBJ databases">
        <title>novel species isolated from a fishpond in China.</title>
        <authorList>
            <person name="Lu H."/>
            <person name="Cai Z."/>
        </authorList>
    </citation>
    <scope>NUCLEOTIDE SEQUENCE [LARGE SCALE GENOMIC DNA]</scope>
    <source>
        <strain evidence="6 7">Y57</strain>
    </source>
</reference>
<evidence type="ECO:0000313" key="6">
    <source>
        <dbReference type="EMBL" id="MBN7821260.1"/>
    </source>
</evidence>
<gene>
    <name evidence="6" type="primary">alr</name>
    <name evidence="6" type="ORF">J0A65_15410</name>
</gene>
<dbReference type="PANTHER" id="PTHR30511:SF0">
    <property type="entry name" value="ALANINE RACEMASE, CATABOLIC-RELATED"/>
    <property type="match status" value="1"/>
</dbReference>
<comment type="catalytic activity">
    <reaction evidence="4">
        <text>L-alanine = D-alanine</text>
        <dbReference type="Rhea" id="RHEA:20249"/>
        <dbReference type="ChEBI" id="CHEBI:57416"/>
        <dbReference type="ChEBI" id="CHEBI:57972"/>
        <dbReference type="EC" id="5.1.1.1"/>
    </reaction>
</comment>
<dbReference type="GO" id="GO:0008784">
    <property type="term" value="F:alanine racemase activity"/>
    <property type="evidence" value="ECO:0007669"/>
    <property type="project" value="UniProtKB-EC"/>
</dbReference>
<dbReference type="EMBL" id="JAFKCS010000016">
    <property type="protein sequence ID" value="MBN7821260.1"/>
    <property type="molecule type" value="Genomic_DNA"/>
</dbReference>
<dbReference type="PRINTS" id="PR00992">
    <property type="entry name" value="ALARACEMASE"/>
</dbReference>
<dbReference type="InterPro" id="IPR029066">
    <property type="entry name" value="PLP-binding_barrel"/>
</dbReference>
<comment type="similarity">
    <text evidence="4">Belongs to the alanine racemase family.</text>
</comment>
<name>A0ABS3CY57_9ALTE</name>
<comment type="cofactor">
    <cofactor evidence="1 4">
        <name>pyridoxal 5'-phosphate</name>
        <dbReference type="ChEBI" id="CHEBI:597326"/>
    </cofactor>
</comment>
<dbReference type="Pfam" id="PF00842">
    <property type="entry name" value="Ala_racemase_C"/>
    <property type="match status" value="1"/>
</dbReference>
<feature type="domain" description="Alanine racemase C-terminal" evidence="5">
    <location>
        <begin position="234"/>
        <end position="358"/>
    </location>
</feature>
<dbReference type="InterPro" id="IPR000821">
    <property type="entry name" value="Ala_racemase"/>
</dbReference>